<name>A0ABT7SEP6_9CELL</name>
<dbReference type="RefSeq" id="WP_289454433.1">
    <property type="nucleotide sequence ID" value="NZ_JAUCGQ010000001.1"/>
</dbReference>
<accession>A0ABT7SEP6</accession>
<dbReference type="PANTHER" id="PTHR46809:SF2">
    <property type="entry name" value="GH21273P"/>
    <property type="match status" value="1"/>
</dbReference>
<organism evidence="4 5">
    <name type="scientific">Cellulomonas alba</name>
    <dbReference type="NCBI Taxonomy" id="3053467"/>
    <lineage>
        <taxon>Bacteria</taxon>
        <taxon>Bacillati</taxon>
        <taxon>Actinomycetota</taxon>
        <taxon>Actinomycetes</taxon>
        <taxon>Micrococcales</taxon>
        <taxon>Cellulomonadaceae</taxon>
        <taxon>Cellulomonas</taxon>
    </lineage>
</organism>
<dbReference type="PANTHER" id="PTHR46809">
    <property type="entry name" value="STROMAL CELL-DERIVED FACTOR 2-LIKE PROTEIN"/>
    <property type="match status" value="1"/>
</dbReference>
<keyword evidence="1" id="KW-0732">Signal</keyword>
<dbReference type="InterPro" id="IPR016093">
    <property type="entry name" value="MIR_motif"/>
</dbReference>
<dbReference type="EMBL" id="JAUCGQ010000001">
    <property type="protein sequence ID" value="MDM7854662.1"/>
    <property type="molecule type" value="Genomic_DNA"/>
</dbReference>
<evidence type="ECO:0000259" key="3">
    <source>
        <dbReference type="PROSITE" id="PS50919"/>
    </source>
</evidence>
<evidence type="ECO:0000313" key="5">
    <source>
        <dbReference type="Proteomes" id="UP001529338"/>
    </source>
</evidence>
<gene>
    <name evidence="4" type="ORF">QRT04_06945</name>
</gene>
<dbReference type="SMART" id="SM00472">
    <property type="entry name" value="MIR"/>
    <property type="match status" value="2"/>
</dbReference>
<evidence type="ECO:0000256" key="1">
    <source>
        <dbReference type="ARBA" id="ARBA00022729"/>
    </source>
</evidence>
<dbReference type="Proteomes" id="UP001529338">
    <property type="component" value="Unassembled WGS sequence"/>
</dbReference>
<keyword evidence="2" id="KW-0677">Repeat</keyword>
<feature type="domain" description="MIR" evidence="3">
    <location>
        <begin position="303"/>
        <end position="357"/>
    </location>
</feature>
<keyword evidence="5" id="KW-1185">Reference proteome</keyword>
<evidence type="ECO:0000313" key="4">
    <source>
        <dbReference type="EMBL" id="MDM7854662.1"/>
    </source>
</evidence>
<evidence type="ECO:0000256" key="2">
    <source>
        <dbReference type="ARBA" id="ARBA00022737"/>
    </source>
</evidence>
<dbReference type="InterPro" id="IPR036300">
    <property type="entry name" value="MIR_dom_sf"/>
</dbReference>
<reference evidence="4 5" key="1">
    <citation type="submission" date="2023-06" db="EMBL/GenBank/DDBJ databases">
        <title>Cellulomonas sp. MW4 Whole genome sequence.</title>
        <authorList>
            <person name="Park S."/>
        </authorList>
    </citation>
    <scope>NUCLEOTIDE SEQUENCE [LARGE SCALE GENOMIC DNA]</scope>
    <source>
        <strain evidence="4 5">MW4</strain>
    </source>
</reference>
<sequence>MPVKTAPFDPATHGFAFPNAFVDTFATLPGGRKIQTAGRCGGMAYAALDYWHAHAPVPRWGDGLWAPSRVPPDGHWLADTIRKRLYDSFLTVSATHFVTWTLAPDDGAGVVRGVTRWTKEDQFPRVVEAVDAGTPVPLGLVVARRLDRIGDNHQVVAYGYERGADGTLTVLVYDNNSPGEEVRLTSRSHDAGWLASNGPRWRGFFVEDYDGRPPRVLTSSPAARGTTVTSDSGVRLAHAWTGLVLRADTSQYAGVADANRVMTSGSADLDELWHLVAAGGDDGPALPSVAGVPASVTSGGGAPAPLASGDAVKLRHVATGRWLTSRAGTRSPVTGQQRVDTDAVPTDDDATWRIEVDGGGTWTAGARVRLVHAASGAALHSHQHPVAPGQNEVTGFAGRDQNDWWSVLATS</sequence>
<dbReference type="Gene3D" id="2.80.10.50">
    <property type="match status" value="1"/>
</dbReference>
<dbReference type="PROSITE" id="PS50919">
    <property type="entry name" value="MIR"/>
    <property type="match status" value="2"/>
</dbReference>
<comment type="caution">
    <text evidence="4">The sequence shown here is derived from an EMBL/GenBank/DDBJ whole genome shotgun (WGS) entry which is preliminary data.</text>
</comment>
<proteinExistence type="predicted"/>
<dbReference type="SUPFAM" id="SSF82109">
    <property type="entry name" value="MIR domain"/>
    <property type="match status" value="1"/>
</dbReference>
<feature type="domain" description="MIR" evidence="3">
    <location>
        <begin position="359"/>
        <end position="410"/>
    </location>
</feature>
<protein>
    <recommendedName>
        <fullName evidence="3">MIR domain-containing protein</fullName>
    </recommendedName>
</protein>